<dbReference type="InterPro" id="IPR045504">
    <property type="entry name" value="DUF6487"/>
</dbReference>
<reference evidence="2 3" key="1">
    <citation type="submission" date="2018-11" db="EMBL/GenBank/DDBJ databases">
        <title>Genome sequencing of Lachnoanaerobaculum sp. KCOM 2030 (= ChDC B114).</title>
        <authorList>
            <person name="Kook J.-K."/>
            <person name="Park S.-N."/>
            <person name="Lim Y.K."/>
        </authorList>
    </citation>
    <scope>NUCLEOTIDE SEQUENCE [LARGE SCALE GENOMIC DNA]</scope>
    <source>
        <strain evidence="2 3">KCOM 2030</strain>
    </source>
</reference>
<dbReference type="EMBL" id="RRCO01000003">
    <property type="protein sequence ID" value="RRJ25604.1"/>
    <property type="molecule type" value="Genomic_DNA"/>
</dbReference>
<evidence type="ECO:0000313" key="3">
    <source>
        <dbReference type="Proteomes" id="UP000272490"/>
    </source>
</evidence>
<proteinExistence type="predicted"/>
<gene>
    <name evidence="2" type="ORF">EHV10_08245</name>
</gene>
<accession>A0A3P3QWV5</accession>
<dbReference type="OrthoDB" id="384892at2"/>
<organism evidence="2 3">
    <name type="scientific">Lachnoanaerobaculum gingivalis</name>
    <dbReference type="NCBI Taxonomy" id="2490855"/>
    <lineage>
        <taxon>Bacteria</taxon>
        <taxon>Bacillati</taxon>
        <taxon>Bacillota</taxon>
        <taxon>Clostridia</taxon>
        <taxon>Lachnospirales</taxon>
        <taxon>Lachnospiraceae</taxon>
        <taxon>Lachnoanaerobaculum</taxon>
    </lineage>
</organism>
<protein>
    <recommendedName>
        <fullName evidence="1">DUF6487 domain-containing protein</fullName>
    </recommendedName>
</protein>
<feature type="domain" description="DUF6487" evidence="1">
    <location>
        <begin position="8"/>
        <end position="77"/>
    </location>
</feature>
<keyword evidence="3" id="KW-1185">Reference proteome</keyword>
<dbReference type="AlphaFoldDB" id="A0A3P3QWV5"/>
<evidence type="ECO:0000313" key="2">
    <source>
        <dbReference type="EMBL" id="RRJ25604.1"/>
    </source>
</evidence>
<dbReference type="RefSeq" id="WP_009663831.1">
    <property type="nucleotide sequence ID" value="NZ_RRCO01000003.1"/>
</dbReference>
<dbReference type="Proteomes" id="UP000272490">
    <property type="component" value="Unassembled WGS sequence"/>
</dbReference>
<evidence type="ECO:0000259" key="1">
    <source>
        <dbReference type="Pfam" id="PF20097"/>
    </source>
</evidence>
<comment type="caution">
    <text evidence="2">The sequence shown here is derived from an EMBL/GenBank/DDBJ whole genome shotgun (WGS) entry which is preliminary data.</text>
</comment>
<dbReference type="Pfam" id="PF20097">
    <property type="entry name" value="DUF6487"/>
    <property type="match status" value="1"/>
</dbReference>
<sequence>MEKAEVKCPYCGKIMSEGIIEGARYSLWWRDTDSKRGFLKSLLNLDKKNVRLSYPFYDKYCIAYLCRGCEKVVIDIAENNRNIRRDYGSDIQIE</sequence>
<name>A0A3P3QWV5_9FIRM</name>